<dbReference type="Gene3D" id="1.20.1250.20">
    <property type="entry name" value="MFS general substrate transporter like domains"/>
    <property type="match status" value="2"/>
</dbReference>
<dbReference type="Proteomes" id="UP000613401">
    <property type="component" value="Unassembled WGS sequence"/>
</dbReference>
<feature type="transmembrane region" description="Helical" evidence="4">
    <location>
        <begin position="381"/>
        <end position="402"/>
    </location>
</feature>
<evidence type="ECO:0000313" key="6">
    <source>
        <dbReference type="EMBL" id="KAF3802613.1"/>
    </source>
</evidence>
<feature type="transmembrane region" description="Helical" evidence="4">
    <location>
        <begin position="323"/>
        <end position="343"/>
    </location>
</feature>
<proteinExistence type="inferred from homology"/>
<dbReference type="InterPro" id="IPR050327">
    <property type="entry name" value="Proton-linked_MCT"/>
</dbReference>
<comment type="subcellular location">
    <subcellularLocation>
        <location evidence="1">Membrane</location>
        <topology evidence="1">Multi-pass membrane protein</topology>
    </subcellularLocation>
</comment>
<feature type="transmembrane region" description="Helical" evidence="4">
    <location>
        <begin position="186"/>
        <end position="206"/>
    </location>
</feature>
<dbReference type="GeneID" id="69021434"/>
<feature type="transmembrane region" description="Helical" evidence="4">
    <location>
        <begin position="292"/>
        <end position="311"/>
    </location>
</feature>
<evidence type="ECO:0000256" key="1">
    <source>
        <dbReference type="ARBA" id="ARBA00004141"/>
    </source>
</evidence>
<dbReference type="RefSeq" id="XP_045261772.1">
    <property type="nucleotide sequence ID" value="XM_045414158.1"/>
</dbReference>
<keyword evidence="7" id="KW-1185">Reference proteome</keyword>
<dbReference type="Pfam" id="PF07690">
    <property type="entry name" value="MFS_1"/>
    <property type="match status" value="1"/>
</dbReference>
<dbReference type="PANTHER" id="PTHR11360">
    <property type="entry name" value="MONOCARBOXYLATE TRANSPORTER"/>
    <property type="match status" value="1"/>
</dbReference>
<gene>
    <name evidence="6" type="ORF">GCG54_00014320</name>
</gene>
<feature type="domain" description="Major facilitator superfamily (MFS) profile" evidence="5">
    <location>
        <begin position="58"/>
        <end position="439"/>
    </location>
</feature>
<dbReference type="CDD" id="cd17352">
    <property type="entry name" value="MFS_MCT_SLC16"/>
    <property type="match status" value="1"/>
</dbReference>
<sequence>MSPEKTSTAGSPSELDGHAAPHSSNGEHDSAHSTNSLNHDNEKATNYPNAAPDGGFRAWMVAAGSATIFFCTLGLSNSFGIFQEYYMTHQLQGQSASNISWIGSTQSFLQFFTGMLAGPLFDRHGALIMYPAAVLYVFALMMLSLCSKYWHFMLVQGILMGLVQGFLQIPAFAAVAQYFDKKRAAALGLAVAGSSVGGVIMPIILSKLFNNSPISFGWSVRIVGFIALFFMTFAVISVKPRVPPRKTKLFLLDPWKQTRFLMFTVALFIIFVGMFTPNFYLPTYAVSKGMGAALAGYLIAIINATSTFGRIVPGILADKYGNLNTFSIGSIATGVIVFCLTSATDNAGIIVYAVFFGLGSGTIMSGAAASLSRCAPDPSEVGTYMGMGMAVAGVGALIGPPINGAIVGATGNFFAVSMFSGAITVAGGLFAFTIKTTDKAGLWGKA</sequence>
<evidence type="ECO:0000256" key="3">
    <source>
        <dbReference type="SAM" id="MobiDB-lite"/>
    </source>
</evidence>
<reference evidence="6" key="2">
    <citation type="submission" date="2020-03" db="EMBL/GenBank/DDBJ databases">
        <authorList>
            <person name="Fu F.-F."/>
            <person name="Chen J."/>
        </authorList>
    </citation>
    <scope>NUCLEOTIDE SEQUENCE</scope>
    <source>
        <strain evidence="6">Lc1</strain>
    </source>
</reference>
<keyword evidence="4" id="KW-0812">Transmembrane</keyword>
<feature type="transmembrane region" description="Helical" evidence="4">
    <location>
        <begin position="414"/>
        <end position="434"/>
    </location>
</feature>
<feature type="transmembrane region" description="Helical" evidence="4">
    <location>
        <begin position="349"/>
        <end position="369"/>
    </location>
</feature>
<dbReference type="InterPro" id="IPR020846">
    <property type="entry name" value="MFS_dom"/>
</dbReference>
<dbReference type="AlphaFoldDB" id="A0A8H4CEY4"/>
<feature type="transmembrane region" description="Helical" evidence="4">
    <location>
        <begin position="58"/>
        <end position="79"/>
    </location>
</feature>
<dbReference type="PROSITE" id="PS50850">
    <property type="entry name" value="MFS"/>
    <property type="match status" value="1"/>
</dbReference>
<feature type="region of interest" description="Disordered" evidence="3">
    <location>
        <begin position="1"/>
        <end position="47"/>
    </location>
</feature>
<organism evidence="6 7">
    <name type="scientific">Colletotrichum gloeosporioides</name>
    <name type="common">Anthracnose fungus</name>
    <name type="synonym">Glomerella cingulata</name>
    <dbReference type="NCBI Taxonomy" id="474922"/>
    <lineage>
        <taxon>Eukaryota</taxon>
        <taxon>Fungi</taxon>
        <taxon>Dikarya</taxon>
        <taxon>Ascomycota</taxon>
        <taxon>Pezizomycotina</taxon>
        <taxon>Sordariomycetes</taxon>
        <taxon>Hypocreomycetidae</taxon>
        <taxon>Glomerellales</taxon>
        <taxon>Glomerellaceae</taxon>
        <taxon>Colletotrichum</taxon>
        <taxon>Colletotrichum gloeosporioides species complex</taxon>
    </lineage>
</organism>
<feature type="transmembrane region" description="Helical" evidence="4">
    <location>
        <begin position="259"/>
        <end position="280"/>
    </location>
</feature>
<dbReference type="EMBL" id="WVTB01000062">
    <property type="protein sequence ID" value="KAF3802613.1"/>
    <property type="molecule type" value="Genomic_DNA"/>
</dbReference>
<evidence type="ECO:0000259" key="5">
    <source>
        <dbReference type="PROSITE" id="PS50850"/>
    </source>
</evidence>
<keyword evidence="4" id="KW-0472">Membrane</keyword>
<dbReference type="SUPFAM" id="SSF103473">
    <property type="entry name" value="MFS general substrate transporter"/>
    <property type="match status" value="1"/>
</dbReference>
<dbReference type="GO" id="GO:0022857">
    <property type="term" value="F:transmembrane transporter activity"/>
    <property type="evidence" value="ECO:0007669"/>
    <property type="project" value="InterPro"/>
</dbReference>
<dbReference type="GO" id="GO:0016020">
    <property type="term" value="C:membrane"/>
    <property type="evidence" value="ECO:0007669"/>
    <property type="project" value="UniProtKB-SubCell"/>
</dbReference>
<evidence type="ECO:0000256" key="2">
    <source>
        <dbReference type="ARBA" id="ARBA00006727"/>
    </source>
</evidence>
<feature type="transmembrane region" description="Helical" evidence="4">
    <location>
        <begin position="218"/>
        <end position="238"/>
    </location>
</feature>
<feature type="transmembrane region" description="Helical" evidence="4">
    <location>
        <begin position="133"/>
        <end position="152"/>
    </location>
</feature>
<evidence type="ECO:0000313" key="7">
    <source>
        <dbReference type="Proteomes" id="UP000613401"/>
    </source>
</evidence>
<feature type="compositionally biased region" description="Polar residues" evidence="3">
    <location>
        <begin position="32"/>
        <end position="47"/>
    </location>
</feature>
<feature type="compositionally biased region" description="Basic and acidic residues" evidence="3">
    <location>
        <begin position="15"/>
        <end position="31"/>
    </location>
</feature>
<name>A0A8H4CEY4_COLGL</name>
<feature type="transmembrane region" description="Helical" evidence="4">
    <location>
        <begin position="99"/>
        <end position="121"/>
    </location>
</feature>
<comment type="caution">
    <text evidence="6">The sequence shown here is derived from an EMBL/GenBank/DDBJ whole genome shotgun (WGS) entry which is preliminary data.</text>
</comment>
<dbReference type="InterPro" id="IPR036259">
    <property type="entry name" value="MFS_trans_sf"/>
</dbReference>
<keyword evidence="4" id="KW-1133">Transmembrane helix</keyword>
<accession>A0A8H4CEY4</accession>
<evidence type="ECO:0000256" key="4">
    <source>
        <dbReference type="SAM" id="Phobius"/>
    </source>
</evidence>
<reference evidence="6" key="1">
    <citation type="journal article" date="2020" name="Phytopathology">
        <title>Genome sequence and comparative analysis of Colletotrichum gloeosporioides isolated from Liriodendron leaves.</title>
        <authorList>
            <person name="Fu F.F."/>
            <person name="Hao Z."/>
            <person name="Wang P."/>
            <person name="Lu Y."/>
            <person name="Xue L.J."/>
            <person name="Wei G."/>
            <person name="Tian Y."/>
            <person name="Baishi H."/>
            <person name="Xu H."/>
            <person name="Shi J."/>
            <person name="Cheng T."/>
            <person name="Wang G."/>
            <person name="Yi Y."/>
            <person name="Chen J."/>
        </authorList>
    </citation>
    <scope>NUCLEOTIDE SEQUENCE</scope>
    <source>
        <strain evidence="6">Lc1</strain>
    </source>
</reference>
<protein>
    <submittedName>
        <fullName evidence="6">Aspyridones efflux protein apdF</fullName>
    </submittedName>
</protein>
<dbReference type="InterPro" id="IPR011701">
    <property type="entry name" value="MFS"/>
</dbReference>
<feature type="compositionally biased region" description="Polar residues" evidence="3">
    <location>
        <begin position="1"/>
        <end position="11"/>
    </location>
</feature>
<feature type="transmembrane region" description="Helical" evidence="4">
    <location>
        <begin position="158"/>
        <end position="179"/>
    </location>
</feature>
<dbReference type="PANTHER" id="PTHR11360:SF319">
    <property type="entry name" value="MAJOR FACILITATOR SUPERFAMILY (MFS) PROFILE DOMAIN-CONTAINING PROTEIN"/>
    <property type="match status" value="1"/>
</dbReference>
<comment type="similarity">
    <text evidence="2">Belongs to the major facilitator superfamily. Monocarboxylate porter (TC 2.A.1.13) family.</text>
</comment>